<dbReference type="Gene3D" id="3.40.50.300">
    <property type="entry name" value="P-loop containing nucleotide triphosphate hydrolases"/>
    <property type="match status" value="1"/>
</dbReference>
<dbReference type="InterPro" id="IPR003711">
    <property type="entry name" value="CarD-like/TRCF_RID"/>
</dbReference>
<keyword evidence="3" id="KW-0067">ATP-binding</keyword>
<dbReference type="InterPro" id="IPR047112">
    <property type="entry name" value="RecG/Mfd"/>
</dbReference>
<dbReference type="EMBL" id="SNRX01000198">
    <property type="protein sequence ID" value="KAA6299884.1"/>
    <property type="molecule type" value="Genomic_DNA"/>
</dbReference>
<evidence type="ECO:0000313" key="8">
    <source>
        <dbReference type="Proteomes" id="UP000324575"/>
    </source>
</evidence>
<sequence length="249" mass="28345">MDKTLHEGFADEIWKIALFTDHQLFDRFHKYNLKSDKARSGKVALSLKELSQFIPGDYVVHTDHGVGRFAGLVRMPNGESTQEVIKLIYQNEDVVFVSIHSLHKVSKYRGKDGEIPRLNKLGTGAWEKLKERTKTKIKDIARDLIKLYSQRREEKGFAYSPDSFLQNELEAGFTYEDTPDQSKATADVKQDMERDVPMDRLVCGDVGFGKTEIAVRAAFKAVADDKQVAILVPTTVLAYQHYQTFTARL</sequence>
<feature type="domain" description="CarD-like/TRCF RNAP-interacting" evidence="6">
    <location>
        <begin position="52"/>
        <end position="149"/>
    </location>
</feature>
<dbReference type="SUPFAM" id="SSF52540">
    <property type="entry name" value="P-loop containing nucleoside triphosphate hydrolases"/>
    <property type="match status" value="1"/>
</dbReference>
<evidence type="ECO:0000259" key="6">
    <source>
        <dbReference type="SMART" id="SM01058"/>
    </source>
</evidence>
<dbReference type="GO" id="GO:0005524">
    <property type="term" value="F:ATP binding"/>
    <property type="evidence" value="ECO:0007669"/>
    <property type="project" value="InterPro"/>
</dbReference>
<dbReference type="GO" id="GO:0016787">
    <property type="term" value="F:hydrolase activity"/>
    <property type="evidence" value="ECO:0007669"/>
    <property type="project" value="UniProtKB-KW"/>
</dbReference>
<dbReference type="AlphaFoldDB" id="A0A5M8NWZ5"/>
<dbReference type="PANTHER" id="PTHR47964:SF1">
    <property type="entry name" value="ATP-DEPENDENT DNA HELICASE HOMOLOG RECG, CHLOROPLASTIC"/>
    <property type="match status" value="1"/>
</dbReference>
<keyword evidence="3" id="KW-0347">Helicase</keyword>
<evidence type="ECO:0000256" key="4">
    <source>
        <dbReference type="ARBA" id="ARBA00023125"/>
    </source>
</evidence>
<dbReference type="Pfam" id="PF02559">
    <property type="entry name" value="CarD_TRCF_RID"/>
    <property type="match status" value="1"/>
</dbReference>
<evidence type="ECO:0000313" key="7">
    <source>
        <dbReference type="EMBL" id="KAA6299884.1"/>
    </source>
</evidence>
<evidence type="ECO:0000256" key="2">
    <source>
        <dbReference type="ARBA" id="ARBA00022801"/>
    </source>
</evidence>
<dbReference type="GO" id="GO:0006281">
    <property type="term" value="P:DNA repair"/>
    <property type="evidence" value="ECO:0007669"/>
    <property type="project" value="UniProtKB-KW"/>
</dbReference>
<dbReference type="Gene3D" id="2.40.10.170">
    <property type="match status" value="1"/>
</dbReference>
<dbReference type="Pfam" id="PF00270">
    <property type="entry name" value="DEAD"/>
    <property type="match status" value="1"/>
</dbReference>
<protein>
    <submittedName>
        <fullName evidence="7">Transcription-repair-coupling factor</fullName>
        <ecNumber evidence="7">3.6.4.-</ecNumber>
    </submittedName>
</protein>
<evidence type="ECO:0000256" key="3">
    <source>
        <dbReference type="ARBA" id="ARBA00022806"/>
    </source>
</evidence>
<keyword evidence="4" id="KW-0238">DNA-binding</keyword>
<keyword evidence="2 7" id="KW-0378">Hydrolase</keyword>
<dbReference type="GO" id="GO:0003677">
    <property type="term" value="F:DNA binding"/>
    <property type="evidence" value="ECO:0007669"/>
    <property type="project" value="UniProtKB-KW"/>
</dbReference>
<dbReference type="InterPro" id="IPR011545">
    <property type="entry name" value="DEAD/DEAH_box_helicase_dom"/>
</dbReference>
<dbReference type="InterPro" id="IPR036101">
    <property type="entry name" value="CarD-like/TRCF_RID_sf"/>
</dbReference>
<dbReference type="SMART" id="SM01058">
    <property type="entry name" value="CarD_TRCF"/>
    <property type="match status" value="1"/>
</dbReference>
<keyword evidence="1" id="KW-0227">DNA damage</keyword>
<evidence type="ECO:0000256" key="5">
    <source>
        <dbReference type="ARBA" id="ARBA00023204"/>
    </source>
</evidence>
<feature type="non-terminal residue" evidence="7">
    <location>
        <position position="249"/>
    </location>
</feature>
<dbReference type="PANTHER" id="PTHR47964">
    <property type="entry name" value="ATP-DEPENDENT DNA HELICASE HOMOLOG RECG, CHLOROPLASTIC"/>
    <property type="match status" value="1"/>
</dbReference>
<comment type="caution">
    <text evidence="7">The sequence shown here is derived from an EMBL/GenBank/DDBJ whole genome shotgun (WGS) entry which is preliminary data.</text>
</comment>
<proteinExistence type="predicted"/>
<accession>A0A5M8NWZ5</accession>
<evidence type="ECO:0000256" key="1">
    <source>
        <dbReference type="ARBA" id="ARBA00022763"/>
    </source>
</evidence>
<name>A0A5M8NWZ5_9BACT</name>
<dbReference type="SUPFAM" id="SSF141259">
    <property type="entry name" value="CarD-like"/>
    <property type="match status" value="1"/>
</dbReference>
<organism evidence="7 8">
    <name type="scientific">Candidatus Ordinivivax streblomastigis</name>
    <dbReference type="NCBI Taxonomy" id="2540710"/>
    <lineage>
        <taxon>Bacteria</taxon>
        <taxon>Pseudomonadati</taxon>
        <taxon>Bacteroidota</taxon>
        <taxon>Bacteroidia</taxon>
        <taxon>Bacteroidales</taxon>
        <taxon>Candidatus Ordinivivax</taxon>
    </lineage>
</organism>
<dbReference type="Proteomes" id="UP000324575">
    <property type="component" value="Unassembled WGS sequence"/>
</dbReference>
<gene>
    <name evidence="7" type="ORF">EZS26_003975</name>
</gene>
<dbReference type="EC" id="3.6.4.-" evidence="7"/>
<dbReference type="InterPro" id="IPR027417">
    <property type="entry name" value="P-loop_NTPase"/>
</dbReference>
<reference evidence="7 8" key="1">
    <citation type="submission" date="2019-03" db="EMBL/GenBank/DDBJ databases">
        <title>Single cell metagenomics reveals metabolic interactions within the superorganism composed of flagellate Streblomastix strix and complex community of Bacteroidetes bacteria on its surface.</title>
        <authorList>
            <person name="Treitli S.C."/>
            <person name="Kolisko M."/>
            <person name="Husnik F."/>
            <person name="Keeling P."/>
            <person name="Hampl V."/>
        </authorList>
    </citation>
    <scope>NUCLEOTIDE SEQUENCE [LARGE SCALE GENOMIC DNA]</scope>
    <source>
        <strain evidence="7">St1</strain>
    </source>
</reference>
<dbReference type="GO" id="GO:0003678">
    <property type="term" value="F:DNA helicase activity"/>
    <property type="evidence" value="ECO:0007669"/>
    <property type="project" value="TreeGrafter"/>
</dbReference>
<keyword evidence="3" id="KW-0547">Nucleotide-binding</keyword>
<keyword evidence="5" id="KW-0234">DNA repair</keyword>